<keyword evidence="3" id="KW-1185">Reference proteome</keyword>
<accession>A0A839DQQ3</accession>
<name>A0A839DQQ3_9PSEU</name>
<evidence type="ECO:0000313" key="3">
    <source>
        <dbReference type="Proteomes" id="UP000569329"/>
    </source>
</evidence>
<organism evidence="2 3">
    <name type="scientific">Halosaccharopolyspora lacisalsi</name>
    <dbReference type="NCBI Taxonomy" id="1000566"/>
    <lineage>
        <taxon>Bacteria</taxon>
        <taxon>Bacillati</taxon>
        <taxon>Actinomycetota</taxon>
        <taxon>Actinomycetes</taxon>
        <taxon>Pseudonocardiales</taxon>
        <taxon>Pseudonocardiaceae</taxon>
        <taxon>Halosaccharopolyspora</taxon>
    </lineage>
</organism>
<evidence type="ECO:0000256" key="1">
    <source>
        <dbReference type="SAM" id="MobiDB-lite"/>
    </source>
</evidence>
<feature type="region of interest" description="Disordered" evidence="1">
    <location>
        <begin position="88"/>
        <end position="107"/>
    </location>
</feature>
<dbReference type="GO" id="GO:0009306">
    <property type="term" value="P:protein secretion"/>
    <property type="evidence" value="ECO:0007669"/>
    <property type="project" value="InterPro"/>
</dbReference>
<reference evidence="2 3" key="1">
    <citation type="submission" date="2020-07" db="EMBL/GenBank/DDBJ databases">
        <title>Sequencing the genomes of 1000 actinobacteria strains.</title>
        <authorList>
            <person name="Klenk H.-P."/>
        </authorList>
    </citation>
    <scope>NUCLEOTIDE SEQUENCE [LARGE SCALE GENOMIC DNA]</scope>
    <source>
        <strain evidence="2 3">DSM 45975</strain>
    </source>
</reference>
<dbReference type="InterPro" id="IPR022536">
    <property type="entry name" value="EspC"/>
</dbReference>
<evidence type="ECO:0008006" key="4">
    <source>
        <dbReference type="Google" id="ProtNLM"/>
    </source>
</evidence>
<protein>
    <recommendedName>
        <fullName evidence="4">ESX-1 secretion-associated protein</fullName>
    </recommendedName>
</protein>
<gene>
    <name evidence="2" type="ORF">FHX42_000619</name>
</gene>
<evidence type="ECO:0000313" key="2">
    <source>
        <dbReference type="EMBL" id="MBA8823290.1"/>
    </source>
</evidence>
<dbReference type="RefSeq" id="WP_182542627.1">
    <property type="nucleotide sequence ID" value="NZ_JACGWZ010000001.1"/>
</dbReference>
<dbReference type="Proteomes" id="UP000569329">
    <property type="component" value="Unassembled WGS sequence"/>
</dbReference>
<dbReference type="AlphaFoldDB" id="A0A839DQQ3"/>
<proteinExistence type="predicted"/>
<dbReference type="EMBL" id="JACGWZ010000001">
    <property type="protein sequence ID" value="MBA8823290.1"/>
    <property type="molecule type" value="Genomic_DNA"/>
</dbReference>
<comment type="caution">
    <text evidence="2">The sequence shown here is derived from an EMBL/GenBank/DDBJ whole genome shotgun (WGS) entry which is preliminary data.</text>
</comment>
<sequence>MTAPSGGDGFRADVPSIRRHAGEVQGYGDRIGTAHGAASTAMSSNAFGVFGQFLASATITQAEVVKDVIEAGEKSMHQLGTALDDAATTYEKTDDENDQLLERLRNP</sequence>
<dbReference type="Pfam" id="PF10824">
    <property type="entry name" value="T7SS_ESX_EspC"/>
    <property type="match status" value="1"/>
</dbReference>